<comment type="caution">
    <text evidence="2">The sequence shown here is derived from an EMBL/GenBank/DDBJ whole genome shotgun (WGS) entry which is preliminary data.</text>
</comment>
<dbReference type="PANTHER" id="PTHR22968:SF24">
    <property type="entry name" value="SERINE_THREONINE-PROTEIN KINASE"/>
    <property type="match status" value="1"/>
</dbReference>
<dbReference type="Proteomes" id="UP000699462">
    <property type="component" value="Unassembled WGS sequence"/>
</dbReference>
<dbReference type="EMBL" id="JTDF01008780">
    <property type="protein sequence ID" value="KAF8564409.1"/>
    <property type="molecule type" value="Genomic_DNA"/>
</dbReference>
<dbReference type="PROSITE" id="PS00108">
    <property type="entry name" value="PROTEIN_KINASE_ST"/>
    <property type="match status" value="1"/>
</dbReference>
<sequence length="257" mass="29847">MEKLAGDMLEMILSSPKGRLTERVTKYLITQVLIALRYLHLRSIVHCDLKPENVLLSIPPHGAIPSLDIPEVSPVTPEVLKNRGYNRGIDMWSVGVILYVNLSGTFPFNEEEDIAEQIENAEFMYPSDPWDSISEEAIDLITRLLQVRLRKRYSVEKSLNHPWMQDYRSWCDLRRLEATVGNDTRFLTSTADDSRWEQFRHQQNRILMLKEQAAPEASDPTSEKASNYLTKWQLMGWRGPIEAPPIYWQSIDSMKLW</sequence>
<accession>A0A8T0D987</accession>
<dbReference type="PANTHER" id="PTHR22968">
    <property type="entry name" value="PROTEIN KINASE C, MU"/>
    <property type="match status" value="1"/>
</dbReference>
<name>A0A8T0D987_9TREM</name>
<dbReference type="OrthoDB" id="1738954at2759"/>
<proteinExistence type="predicted"/>
<dbReference type="GO" id="GO:0035556">
    <property type="term" value="P:intracellular signal transduction"/>
    <property type="evidence" value="ECO:0007669"/>
    <property type="project" value="TreeGrafter"/>
</dbReference>
<protein>
    <recommendedName>
        <fullName evidence="1">Protein kinase domain-containing protein</fullName>
    </recommendedName>
</protein>
<dbReference type="AlphaFoldDB" id="A0A8T0D987"/>
<evidence type="ECO:0000259" key="1">
    <source>
        <dbReference type="PROSITE" id="PS50011"/>
    </source>
</evidence>
<dbReference type="InterPro" id="IPR011009">
    <property type="entry name" value="Kinase-like_dom_sf"/>
</dbReference>
<dbReference type="GO" id="GO:0005829">
    <property type="term" value="C:cytosol"/>
    <property type="evidence" value="ECO:0007669"/>
    <property type="project" value="TreeGrafter"/>
</dbReference>
<dbReference type="SUPFAM" id="SSF56112">
    <property type="entry name" value="Protein kinase-like (PK-like)"/>
    <property type="match status" value="1"/>
</dbReference>
<feature type="domain" description="Protein kinase" evidence="1">
    <location>
        <begin position="1"/>
        <end position="164"/>
    </location>
</feature>
<organism evidence="2 3">
    <name type="scientific">Paragonimus westermani</name>
    <dbReference type="NCBI Taxonomy" id="34504"/>
    <lineage>
        <taxon>Eukaryota</taxon>
        <taxon>Metazoa</taxon>
        <taxon>Spiralia</taxon>
        <taxon>Lophotrochozoa</taxon>
        <taxon>Platyhelminthes</taxon>
        <taxon>Trematoda</taxon>
        <taxon>Digenea</taxon>
        <taxon>Plagiorchiida</taxon>
        <taxon>Troglotremata</taxon>
        <taxon>Troglotrematidae</taxon>
        <taxon>Paragonimus</taxon>
    </lineage>
</organism>
<dbReference type="InterPro" id="IPR000719">
    <property type="entry name" value="Prot_kinase_dom"/>
</dbReference>
<keyword evidence="3" id="KW-1185">Reference proteome</keyword>
<reference evidence="2 3" key="1">
    <citation type="submission" date="2019-07" db="EMBL/GenBank/DDBJ databases">
        <title>Annotation for the trematode Paragonimus westermani.</title>
        <authorList>
            <person name="Choi Y.-J."/>
        </authorList>
    </citation>
    <scope>NUCLEOTIDE SEQUENCE [LARGE SCALE GENOMIC DNA]</scope>
    <source>
        <strain evidence="2">180907_Pwestermani</strain>
    </source>
</reference>
<dbReference type="GO" id="GO:0007200">
    <property type="term" value="P:phospholipase C-activating G protein-coupled receptor signaling pathway"/>
    <property type="evidence" value="ECO:0007669"/>
    <property type="project" value="TreeGrafter"/>
</dbReference>
<dbReference type="InterPro" id="IPR008271">
    <property type="entry name" value="Ser/Thr_kinase_AS"/>
</dbReference>
<dbReference type="PROSITE" id="PS50011">
    <property type="entry name" value="PROTEIN_KINASE_DOM"/>
    <property type="match status" value="1"/>
</dbReference>
<dbReference type="Pfam" id="PF00069">
    <property type="entry name" value="Pkinase"/>
    <property type="match status" value="2"/>
</dbReference>
<evidence type="ECO:0000313" key="3">
    <source>
        <dbReference type="Proteomes" id="UP000699462"/>
    </source>
</evidence>
<dbReference type="SMART" id="SM00220">
    <property type="entry name" value="S_TKc"/>
    <property type="match status" value="1"/>
</dbReference>
<gene>
    <name evidence="2" type="ORF">P879_02612</name>
</gene>
<dbReference type="Gene3D" id="1.10.510.10">
    <property type="entry name" value="Transferase(Phosphotransferase) domain 1"/>
    <property type="match status" value="2"/>
</dbReference>
<evidence type="ECO:0000313" key="2">
    <source>
        <dbReference type="EMBL" id="KAF8564409.1"/>
    </source>
</evidence>
<dbReference type="GO" id="GO:0008270">
    <property type="term" value="F:zinc ion binding"/>
    <property type="evidence" value="ECO:0007669"/>
    <property type="project" value="UniProtKB-KW"/>
</dbReference>
<dbReference type="GO" id="GO:0005524">
    <property type="term" value="F:ATP binding"/>
    <property type="evidence" value="ECO:0007669"/>
    <property type="project" value="InterPro"/>
</dbReference>
<dbReference type="GO" id="GO:0004674">
    <property type="term" value="F:protein serine/threonine kinase activity"/>
    <property type="evidence" value="ECO:0007669"/>
    <property type="project" value="UniProtKB-KW"/>
</dbReference>